<dbReference type="EMBL" id="CM014088">
    <property type="protein sequence ID" value="TKS78886.1"/>
    <property type="molecule type" value="Genomic_DNA"/>
</dbReference>
<feature type="compositionally biased region" description="Polar residues" evidence="1">
    <location>
        <begin position="123"/>
        <end position="133"/>
    </location>
</feature>
<proteinExistence type="predicted"/>
<sequence>MAIGLEQLNHVTPHARTDTQAGSDSLEPGYSSVRQDELCKPATGMWVKGASLLSQAPNKSQTVGRLRREEKKRWEMQEEAELEDGEKSMVEELKKAYFVCRCSPGPSGPPEAEETLAERTHGETQASDKSAVQ</sequence>
<protein>
    <submittedName>
        <fullName evidence="2">Uncharacterized protein</fullName>
    </submittedName>
</protein>
<feature type="region of interest" description="Disordered" evidence="1">
    <location>
        <begin position="101"/>
        <end position="133"/>
    </location>
</feature>
<reference evidence="2 3" key="1">
    <citation type="submission" date="2019-01" db="EMBL/GenBank/DDBJ databases">
        <title>Genome Assembly of Collichthys lucidus.</title>
        <authorList>
            <person name="Cai M."/>
            <person name="Xiao S."/>
        </authorList>
    </citation>
    <scope>NUCLEOTIDE SEQUENCE [LARGE SCALE GENOMIC DNA]</scope>
    <source>
        <strain evidence="2">JT15FE1705JMU</strain>
        <tissue evidence="2">Muscle</tissue>
    </source>
</reference>
<evidence type="ECO:0000256" key="1">
    <source>
        <dbReference type="SAM" id="MobiDB-lite"/>
    </source>
</evidence>
<name>A0A4U5UUI7_COLLU</name>
<organism evidence="2 3">
    <name type="scientific">Collichthys lucidus</name>
    <name type="common">Big head croaker</name>
    <name type="synonym">Sciaena lucida</name>
    <dbReference type="NCBI Taxonomy" id="240159"/>
    <lineage>
        <taxon>Eukaryota</taxon>
        <taxon>Metazoa</taxon>
        <taxon>Chordata</taxon>
        <taxon>Craniata</taxon>
        <taxon>Vertebrata</taxon>
        <taxon>Euteleostomi</taxon>
        <taxon>Actinopterygii</taxon>
        <taxon>Neopterygii</taxon>
        <taxon>Teleostei</taxon>
        <taxon>Neoteleostei</taxon>
        <taxon>Acanthomorphata</taxon>
        <taxon>Eupercaria</taxon>
        <taxon>Sciaenidae</taxon>
        <taxon>Collichthys</taxon>
    </lineage>
</organism>
<feature type="region of interest" description="Disordered" evidence="1">
    <location>
        <begin position="1"/>
        <end position="31"/>
    </location>
</feature>
<dbReference type="Proteomes" id="UP000298787">
    <property type="component" value="Chromosome 11"/>
</dbReference>
<evidence type="ECO:0000313" key="2">
    <source>
        <dbReference type="EMBL" id="TKS78886.1"/>
    </source>
</evidence>
<gene>
    <name evidence="2" type="ORF">D9C73_012287</name>
</gene>
<evidence type="ECO:0000313" key="3">
    <source>
        <dbReference type="Proteomes" id="UP000298787"/>
    </source>
</evidence>
<dbReference type="AlphaFoldDB" id="A0A4U5UUI7"/>
<keyword evidence="3" id="KW-1185">Reference proteome</keyword>
<accession>A0A4U5UUI7</accession>
<dbReference type="STRING" id="240159.A0A4U5UUI7"/>